<comment type="caution">
    <text evidence="7">The sequence shown here is derived from an EMBL/GenBank/DDBJ whole genome shotgun (WGS) entry which is preliminary data.</text>
</comment>
<evidence type="ECO:0000313" key="7">
    <source>
        <dbReference type="EMBL" id="SEQ38811.1"/>
    </source>
</evidence>
<evidence type="ECO:0000256" key="1">
    <source>
        <dbReference type="ARBA" id="ARBA00004141"/>
    </source>
</evidence>
<dbReference type="PANTHER" id="PTHR43027">
    <property type="entry name" value="DOXORUBICIN RESISTANCE ABC TRANSPORTER PERMEASE PROTEIN DRRC-RELATED"/>
    <property type="match status" value="1"/>
</dbReference>
<evidence type="ECO:0000256" key="5">
    <source>
        <dbReference type="SAM" id="Phobius"/>
    </source>
</evidence>
<evidence type="ECO:0000256" key="4">
    <source>
        <dbReference type="ARBA" id="ARBA00023136"/>
    </source>
</evidence>
<organism evidence="7 8">
    <name type="scientific">Virgibacillus subterraneus</name>
    <dbReference type="NCBI Taxonomy" id="621109"/>
    <lineage>
        <taxon>Bacteria</taxon>
        <taxon>Bacillati</taxon>
        <taxon>Bacillota</taxon>
        <taxon>Bacilli</taxon>
        <taxon>Bacillales</taxon>
        <taxon>Bacillaceae</taxon>
        <taxon>Virgibacillus</taxon>
    </lineage>
</organism>
<dbReference type="EMBL" id="FOEH01000003">
    <property type="protein sequence ID" value="SEQ38811.1"/>
    <property type="molecule type" value="Genomic_DNA"/>
</dbReference>
<feature type="transmembrane region" description="Helical" evidence="5">
    <location>
        <begin position="358"/>
        <end position="377"/>
    </location>
</feature>
<evidence type="ECO:0000256" key="3">
    <source>
        <dbReference type="ARBA" id="ARBA00022989"/>
    </source>
</evidence>
<keyword evidence="3 5" id="KW-1133">Transmembrane helix</keyword>
<reference evidence="7 8" key="1">
    <citation type="submission" date="2016-10" db="EMBL/GenBank/DDBJ databases">
        <authorList>
            <person name="Varghese N."/>
            <person name="Submissions S."/>
        </authorList>
    </citation>
    <scope>NUCLEOTIDE SEQUENCE [LARGE SCALE GENOMIC DNA]</scope>
    <source>
        <strain evidence="7 8">CGMCC 1.7734</strain>
    </source>
</reference>
<keyword evidence="2 5" id="KW-0812">Transmembrane</keyword>
<proteinExistence type="predicted"/>
<feature type="transmembrane region" description="Helical" evidence="5">
    <location>
        <begin position="39"/>
        <end position="61"/>
    </location>
</feature>
<dbReference type="Proteomes" id="UP000198733">
    <property type="component" value="Unassembled WGS sequence"/>
</dbReference>
<protein>
    <submittedName>
        <fullName evidence="7">ABC-2 type transport system permease protein</fullName>
    </submittedName>
</protein>
<feature type="transmembrane region" description="Helical" evidence="5">
    <location>
        <begin position="245"/>
        <end position="268"/>
    </location>
</feature>
<feature type="transmembrane region" description="Helical" evidence="5">
    <location>
        <begin position="288"/>
        <end position="315"/>
    </location>
</feature>
<keyword evidence="4 5" id="KW-0472">Membrane</keyword>
<name>A0A1H9FLK7_9BACI</name>
<feature type="domain" description="ABC-2 type transporter transmembrane" evidence="6">
    <location>
        <begin position="39"/>
        <end position="432"/>
    </location>
</feature>
<comment type="subcellular location">
    <subcellularLocation>
        <location evidence="1">Membrane</location>
        <topology evidence="1">Multi-pass membrane protein</topology>
    </subcellularLocation>
</comment>
<gene>
    <name evidence="7" type="ORF">SAMN05216232_2251</name>
</gene>
<dbReference type="PANTHER" id="PTHR43027:SF1">
    <property type="entry name" value="DOXORUBICIN RESISTANCE ABC TRANSPORTER PERMEASE PROTEIN DRRC-RELATED"/>
    <property type="match status" value="1"/>
</dbReference>
<dbReference type="Pfam" id="PF12698">
    <property type="entry name" value="ABC2_membrane_3"/>
    <property type="match status" value="1"/>
</dbReference>
<feature type="transmembrane region" description="Helical" evidence="5">
    <location>
        <begin position="321"/>
        <end position="346"/>
    </location>
</feature>
<evidence type="ECO:0000256" key="2">
    <source>
        <dbReference type="ARBA" id="ARBA00022692"/>
    </source>
</evidence>
<accession>A0A1H9FLK7</accession>
<evidence type="ECO:0000259" key="6">
    <source>
        <dbReference type="Pfam" id="PF12698"/>
    </source>
</evidence>
<dbReference type="InterPro" id="IPR013525">
    <property type="entry name" value="ABC2_TM"/>
</dbReference>
<keyword evidence="8" id="KW-1185">Reference proteome</keyword>
<evidence type="ECO:0000313" key="8">
    <source>
        <dbReference type="Proteomes" id="UP000198733"/>
    </source>
</evidence>
<dbReference type="InterPro" id="IPR052902">
    <property type="entry name" value="ABC-2_transporter"/>
</dbReference>
<feature type="transmembrane region" description="Helical" evidence="5">
    <location>
        <begin position="412"/>
        <end position="434"/>
    </location>
</feature>
<sequence length="441" mass="48316">MCSCILPEERYGTRGGEYFMIWQIVKKIGLTLFRNPQQLLLLLGLPIILIAILGAALGNVMNGEEVTIDAKVAIIEHGDETEQVNRFINDIENSGVPPERVEAIQAATGELAPIKLLKESVFGSEGLKELVQLESAKPTERDKILNDDSYTAVIEVPENFTYHTLQNFFGMENAETSLNVSRNEGKQLGSTIILEVLQQFQEQLTLTSFVGEKGISVDAIQVDSEAISGEITTIDQTQPVTAKNYYAIGMAVMNVLFLASTIGSYAFLEKRLHVFNRIILANVSRWIYFSGVLIAGTVFGFLHLLIVFGVSWILFGVAWPNILAFLIVTFGLAIAVGGLSVLLTAISYRINSELVTNFFQSIVITIIAFLGGSFFPIGDSFKTIQFIGNLTPNGAGMTAYLSVLRGEPISSIWEHVIFLCLFSVTIVVIAALSFPKRGQTA</sequence>